<organism evidence="1 2">
    <name type="scientific">Rattus norvegicus</name>
    <name type="common">Rat</name>
    <dbReference type="NCBI Taxonomy" id="10116"/>
    <lineage>
        <taxon>Eukaryota</taxon>
        <taxon>Metazoa</taxon>
        <taxon>Chordata</taxon>
        <taxon>Craniata</taxon>
        <taxon>Vertebrata</taxon>
        <taxon>Euteleostomi</taxon>
        <taxon>Mammalia</taxon>
        <taxon>Eutheria</taxon>
        <taxon>Euarchontoglires</taxon>
        <taxon>Glires</taxon>
        <taxon>Rodentia</taxon>
        <taxon>Myomorpha</taxon>
        <taxon>Muroidea</taxon>
        <taxon>Muridae</taxon>
        <taxon>Murinae</taxon>
        <taxon>Rattus</taxon>
    </lineage>
</organism>
<proteinExistence type="predicted"/>
<protein>
    <submittedName>
        <fullName evidence="1">RCG44372</fullName>
    </submittedName>
</protein>
<gene>
    <name evidence="1" type="ORF">rCG_44372</name>
</gene>
<name>A6I5M7_RAT</name>
<dbReference type="Proteomes" id="UP000234681">
    <property type="component" value="Chromosome 2"/>
</dbReference>
<sequence length="57" mass="6737">MVLIWGTRFMGEVWHSCTSSIFYPHSRSLGWSLMQWRQRGYEGEVCLLWVQPGPHVL</sequence>
<reference evidence="2" key="1">
    <citation type="submission" date="2005-09" db="EMBL/GenBank/DDBJ databases">
        <authorList>
            <person name="Mural R.J."/>
            <person name="Li P.W."/>
            <person name="Adams M.D."/>
            <person name="Amanatides P.G."/>
            <person name="Baden-Tillson H."/>
            <person name="Barnstead M."/>
            <person name="Chin S.H."/>
            <person name="Dew I."/>
            <person name="Evans C.A."/>
            <person name="Ferriera S."/>
            <person name="Flanigan M."/>
            <person name="Fosler C."/>
            <person name="Glodek A."/>
            <person name="Gu Z."/>
            <person name="Holt R.A."/>
            <person name="Jennings D."/>
            <person name="Kraft C.L."/>
            <person name="Lu F."/>
            <person name="Nguyen T."/>
            <person name="Nusskern D.R."/>
            <person name="Pfannkoch C.M."/>
            <person name="Sitter C."/>
            <person name="Sutton G.G."/>
            <person name="Venter J.C."/>
            <person name="Wang Z."/>
            <person name="Woodage T."/>
            <person name="Zheng X.H."/>
            <person name="Zhong F."/>
        </authorList>
    </citation>
    <scope>NUCLEOTIDE SEQUENCE [LARGE SCALE GENOMIC DNA]</scope>
    <source>
        <strain>BN</strain>
        <strain evidence="2">Sprague-Dawley</strain>
    </source>
</reference>
<dbReference type="AlphaFoldDB" id="A6I5M7"/>
<dbReference type="EMBL" id="CH473955">
    <property type="protein sequence ID" value="EDM10335.1"/>
    <property type="molecule type" value="Genomic_DNA"/>
</dbReference>
<evidence type="ECO:0000313" key="1">
    <source>
        <dbReference type="EMBL" id="EDM10335.1"/>
    </source>
</evidence>
<evidence type="ECO:0000313" key="2">
    <source>
        <dbReference type="Proteomes" id="UP000234681"/>
    </source>
</evidence>
<accession>A6I5M7</accession>